<accession>A0AA39SJV0</accession>
<gene>
    <name evidence="8" type="ORF">LWI29_029227</name>
</gene>
<sequence>MAKVESKALSGLQFKRGLKKDPSFLATLQELNNGEDQIAPSSPTPAKVQVVLDEYKDVMPQELPKKLPPRREVDHQIEFKPGAKPPTMAPYRMAPLELEELRKQLQDLLDSGYIRPSKASYGHPIAFESRKLNDMERRYTVPEKEMTAIIHCLKVWRHYLLGATFLIMTDNVSTSYFQT</sequence>
<keyword evidence="3" id="KW-0540">Nuclease</keyword>
<dbReference type="PANTHER" id="PTHR37984">
    <property type="entry name" value="PROTEIN CBG26694"/>
    <property type="match status" value="1"/>
</dbReference>
<dbReference type="AlphaFoldDB" id="A0AA39SJV0"/>
<evidence type="ECO:0000313" key="8">
    <source>
        <dbReference type="EMBL" id="KAK0593014.1"/>
    </source>
</evidence>
<dbReference type="Pfam" id="PF17917">
    <property type="entry name" value="RT_RNaseH"/>
    <property type="match status" value="1"/>
</dbReference>
<organism evidence="8 9">
    <name type="scientific">Acer saccharum</name>
    <name type="common">Sugar maple</name>
    <dbReference type="NCBI Taxonomy" id="4024"/>
    <lineage>
        <taxon>Eukaryota</taxon>
        <taxon>Viridiplantae</taxon>
        <taxon>Streptophyta</taxon>
        <taxon>Embryophyta</taxon>
        <taxon>Tracheophyta</taxon>
        <taxon>Spermatophyta</taxon>
        <taxon>Magnoliopsida</taxon>
        <taxon>eudicotyledons</taxon>
        <taxon>Gunneridae</taxon>
        <taxon>Pentapetalae</taxon>
        <taxon>rosids</taxon>
        <taxon>malvids</taxon>
        <taxon>Sapindales</taxon>
        <taxon>Sapindaceae</taxon>
        <taxon>Hippocastanoideae</taxon>
        <taxon>Acereae</taxon>
        <taxon>Acer</taxon>
    </lineage>
</organism>
<reference evidence="8" key="1">
    <citation type="journal article" date="2022" name="Plant J.">
        <title>Strategies of tolerance reflected in two North American maple genomes.</title>
        <authorList>
            <person name="McEvoy S.L."/>
            <person name="Sezen U.U."/>
            <person name="Trouern-Trend A."/>
            <person name="McMahon S.M."/>
            <person name="Schaberg P.G."/>
            <person name="Yang J."/>
            <person name="Wegrzyn J.L."/>
            <person name="Swenson N.G."/>
        </authorList>
    </citation>
    <scope>NUCLEOTIDE SEQUENCE</scope>
    <source>
        <strain evidence="8">NS2018</strain>
    </source>
</reference>
<dbReference type="Gene3D" id="3.10.10.10">
    <property type="entry name" value="HIV Type 1 Reverse Transcriptase, subunit A, domain 1"/>
    <property type="match status" value="1"/>
</dbReference>
<dbReference type="EMBL" id="JAUESC010000380">
    <property type="protein sequence ID" value="KAK0593014.1"/>
    <property type="molecule type" value="Genomic_DNA"/>
</dbReference>
<keyword evidence="1" id="KW-0808">Transferase</keyword>
<evidence type="ECO:0000256" key="5">
    <source>
        <dbReference type="ARBA" id="ARBA00022801"/>
    </source>
</evidence>
<protein>
    <recommendedName>
        <fullName evidence="7">Reverse transcriptase RNase H-like domain-containing protein</fullName>
    </recommendedName>
</protein>
<comment type="caution">
    <text evidence="8">The sequence shown here is derived from an EMBL/GenBank/DDBJ whole genome shotgun (WGS) entry which is preliminary data.</text>
</comment>
<dbReference type="InterPro" id="IPR050951">
    <property type="entry name" value="Retrovirus_Pol_polyprotein"/>
</dbReference>
<keyword evidence="5" id="KW-0378">Hydrolase</keyword>
<evidence type="ECO:0000313" key="9">
    <source>
        <dbReference type="Proteomes" id="UP001168877"/>
    </source>
</evidence>
<dbReference type="GO" id="GO:0016787">
    <property type="term" value="F:hydrolase activity"/>
    <property type="evidence" value="ECO:0007669"/>
    <property type="project" value="UniProtKB-KW"/>
</dbReference>
<evidence type="ECO:0000256" key="2">
    <source>
        <dbReference type="ARBA" id="ARBA00022695"/>
    </source>
</evidence>
<reference evidence="8" key="2">
    <citation type="submission" date="2023-06" db="EMBL/GenBank/DDBJ databases">
        <authorList>
            <person name="Swenson N.G."/>
            <person name="Wegrzyn J.L."/>
            <person name="Mcevoy S.L."/>
        </authorList>
    </citation>
    <scope>NUCLEOTIDE SEQUENCE</scope>
    <source>
        <strain evidence="8">NS2018</strain>
        <tissue evidence="8">Leaf</tissue>
    </source>
</reference>
<dbReference type="PANTHER" id="PTHR37984:SF5">
    <property type="entry name" value="PROTEIN NYNRIN-LIKE"/>
    <property type="match status" value="1"/>
</dbReference>
<dbReference type="InterPro" id="IPR043502">
    <property type="entry name" value="DNA/RNA_pol_sf"/>
</dbReference>
<evidence type="ECO:0000259" key="7">
    <source>
        <dbReference type="Pfam" id="PF17917"/>
    </source>
</evidence>
<keyword evidence="2" id="KW-0548">Nucleotidyltransferase</keyword>
<feature type="domain" description="Reverse transcriptase RNase H-like" evidence="7">
    <location>
        <begin position="122"/>
        <end position="178"/>
    </location>
</feature>
<evidence type="ECO:0000256" key="3">
    <source>
        <dbReference type="ARBA" id="ARBA00022722"/>
    </source>
</evidence>
<evidence type="ECO:0000256" key="6">
    <source>
        <dbReference type="ARBA" id="ARBA00022918"/>
    </source>
</evidence>
<name>A0AA39SJV0_ACESA</name>
<dbReference type="InterPro" id="IPR041373">
    <property type="entry name" value="RT_RNaseH"/>
</dbReference>
<keyword evidence="6" id="KW-0695">RNA-directed DNA polymerase</keyword>
<dbReference type="SUPFAM" id="SSF56672">
    <property type="entry name" value="DNA/RNA polymerases"/>
    <property type="match status" value="1"/>
</dbReference>
<evidence type="ECO:0000256" key="4">
    <source>
        <dbReference type="ARBA" id="ARBA00022759"/>
    </source>
</evidence>
<dbReference type="GO" id="GO:0004519">
    <property type="term" value="F:endonuclease activity"/>
    <property type="evidence" value="ECO:0007669"/>
    <property type="project" value="UniProtKB-KW"/>
</dbReference>
<dbReference type="Proteomes" id="UP001168877">
    <property type="component" value="Unassembled WGS sequence"/>
</dbReference>
<dbReference type="GO" id="GO:0003964">
    <property type="term" value="F:RNA-directed DNA polymerase activity"/>
    <property type="evidence" value="ECO:0007669"/>
    <property type="project" value="UniProtKB-KW"/>
</dbReference>
<proteinExistence type="predicted"/>
<keyword evidence="9" id="KW-1185">Reference proteome</keyword>
<keyword evidence="4" id="KW-0255">Endonuclease</keyword>
<evidence type="ECO:0000256" key="1">
    <source>
        <dbReference type="ARBA" id="ARBA00022679"/>
    </source>
</evidence>